<feature type="domain" description="PRMT5 arginine-N-methyltransferase" evidence="2">
    <location>
        <begin position="91"/>
        <end position="186"/>
    </location>
</feature>
<dbReference type="GO" id="GO:0016274">
    <property type="term" value="F:protein-arginine N-methyltransferase activity"/>
    <property type="evidence" value="ECO:0007669"/>
    <property type="project" value="InterPro"/>
</dbReference>
<evidence type="ECO:0000256" key="1">
    <source>
        <dbReference type="ARBA" id="ARBA00022691"/>
    </source>
</evidence>
<gene>
    <name evidence="3" type="ORF">EVOR1521_LOCUS28261</name>
</gene>
<dbReference type="CDD" id="cd02440">
    <property type="entry name" value="AdoMet_MTases"/>
    <property type="match status" value="1"/>
</dbReference>
<dbReference type="PANTHER" id="PTHR11006:SF4">
    <property type="entry name" value="PROTEIN ARGININE N-METHYLTRANSFERASE 7"/>
    <property type="match status" value="1"/>
</dbReference>
<sequence length="542" mass="57723">MKRSLPVALAVAACSTCCVTRRGLGLGNLAAKASSAVPPVPPVPPVLPAPVVVSAGQDLGQTSLEDYAAMRDDAPRTEAYAAAINERLQGRSLVVADIGTGPFALLALLAARAGARHVYAIERTPSVAQKAQQAVRAAGLEDVITVITGTSQDVTLPERVDLVVSELVGNVATGEGVVDTIRDAKRRFLKRDATDATDATDAMIPARCQTAVAPVAYLNHELLAAKGPEFLRPFRLFAKSDLAFLSRPQLLEDFDLSDPDDLRQPATLEFQLDQSGPGFSGFALWPRVVVDARRTVDVLTAPSHWCFIVALMSPKRLPITQKAILHSSVDLSKVPYSYSLSAGAQAAHAARAARAAHAAHAAHGHTRPGEGQCQAPRTETHVAAAWQGGSQFRFSIKRASPFHPKPAARNIDDLLFDIIVLRVHGGVADVVYLDDGNLEKAVPLDELRAQDCERISAEQQQVFEAGLEKLGDEPASPATASNMRWEQGKYEEEDGAIILSSCISVLTPEAVKDNAVMQACGTGLRGIRSLRKHIQVTAPAAA</sequence>
<proteinExistence type="predicted"/>
<dbReference type="GO" id="GO:0042054">
    <property type="term" value="F:histone methyltransferase activity"/>
    <property type="evidence" value="ECO:0007669"/>
    <property type="project" value="TreeGrafter"/>
</dbReference>
<dbReference type="Pfam" id="PF05185">
    <property type="entry name" value="PRMT5"/>
    <property type="match status" value="1"/>
</dbReference>
<dbReference type="PANTHER" id="PTHR11006">
    <property type="entry name" value="PROTEIN ARGININE N-METHYLTRANSFERASE"/>
    <property type="match status" value="1"/>
</dbReference>
<protein>
    <recommendedName>
        <fullName evidence="2">PRMT5 arginine-N-methyltransferase domain-containing protein</fullName>
    </recommendedName>
</protein>
<dbReference type="InterPro" id="IPR035075">
    <property type="entry name" value="PRMT5"/>
</dbReference>
<dbReference type="SUPFAM" id="SSF53335">
    <property type="entry name" value="S-adenosyl-L-methionine-dependent methyltransferases"/>
    <property type="match status" value="1"/>
</dbReference>
<evidence type="ECO:0000313" key="4">
    <source>
        <dbReference type="Proteomes" id="UP001178507"/>
    </source>
</evidence>
<dbReference type="EMBL" id="CAUJNA010003621">
    <property type="protein sequence ID" value="CAJ1406259.1"/>
    <property type="molecule type" value="Genomic_DNA"/>
</dbReference>
<name>A0AA36JIG1_9DINO</name>
<dbReference type="InterPro" id="IPR025799">
    <property type="entry name" value="Arg_MeTrfase"/>
</dbReference>
<dbReference type="Proteomes" id="UP001178507">
    <property type="component" value="Unassembled WGS sequence"/>
</dbReference>
<evidence type="ECO:0000259" key="2">
    <source>
        <dbReference type="Pfam" id="PF05185"/>
    </source>
</evidence>
<dbReference type="AlphaFoldDB" id="A0AA36JIG1"/>
<organism evidence="3 4">
    <name type="scientific">Effrenium voratum</name>
    <dbReference type="NCBI Taxonomy" id="2562239"/>
    <lineage>
        <taxon>Eukaryota</taxon>
        <taxon>Sar</taxon>
        <taxon>Alveolata</taxon>
        <taxon>Dinophyceae</taxon>
        <taxon>Suessiales</taxon>
        <taxon>Symbiodiniaceae</taxon>
        <taxon>Effrenium</taxon>
    </lineage>
</organism>
<keyword evidence="4" id="KW-1185">Reference proteome</keyword>
<evidence type="ECO:0000313" key="3">
    <source>
        <dbReference type="EMBL" id="CAJ1406259.1"/>
    </source>
</evidence>
<keyword evidence="1" id="KW-0949">S-adenosyl-L-methionine</keyword>
<reference evidence="3" key="1">
    <citation type="submission" date="2023-08" db="EMBL/GenBank/DDBJ databases">
        <authorList>
            <person name="Chen Y."/>
            <person name="Shah S."/>
            <person name="Dougan E. K."/>
            <person name="Thang M."/>
            <person name="Chan C."/>
        </authorList>
    </citation>
    <scope>NUCLEOTIDE SEQUENCE</scope>
</reference>
<comment type="caution">
    <text evidence="3">The sequence shown here is derived from an EMBL/GenBank/DDBJ whole genome shotgun (WGS) entry which is preliminary data.</text>
</comment>
<dbReference type="Gene3D" id="3.40.50.150">
    <property type="entry name" value="Vaccinia Virus protein VP39"/>
    <property type="match status" value="1"/>
</dbReference>
<accession>A0AA36JIG1</accession>
<dbReference type="InterPro" id="IPR029063">
    <property type="entry name" value="SAM-dependent_MTases_sf"/>
</dbReference>